<dbReference type="PANTHER" id="PTHR10846">
    <property type="entry name" value="SODIUM/POTASSIUM/CALCIUM EXCHANGER"/>
    <property type="match status" value="1"/>
</dbReference>
<dbReference type="Proteomes" id="UP000078046">
    <property type="component" value="Unassembled WGS sequence"/>
</dbReference>
<dbReference type="OrthoDB" id="2127281at2759"/>
<evidence type="ECO:0000256" key="8">
    <source>
        <dbReference type="ARBA" id="ARBA00022729"/>
    </source>
</evidence>
<accession>A0A177BA84</accession>
<evidence type="ECO:0000256" key="16">
    <source>
        <dbReference type="ARBA" id="ARBA00023201"/>
    </source>
</evidence>
<evidence type="ECO:0000313" key="21">
    <source>
        <dbReference type="Proteomes" id="UP000078046"/>
    </source>
</evidence>
<evidence type="ECO:0000256" key="1">
    <source>
        <dbReference type="ARBA" id="ARBA00004141"/>
    </source>
</evidence>
<comment type="subcellular location">
    <subcellularLocation>
        <location evidence="1">Membrane</location>
        <topology evidence="1">Multi-pass membrane protein</topology>
    </subcellularLocation>
</comment>
<proteinExistence type="inferred from homology"/>
<keyword evidence="10" id="KW-0769">Symport</keyword>
<evidence type="ECO:0000256" key="9">
    <source>
        <dbReference type="ARBA" id="ARBA00022837"/>
    </source>
</evidence>
<evidence type="ECO:0000256" key="2">
    <source>
        <dbReference type="ARBA" id="ARBA00005364"/>
    </source>
</evidence>
<organism evidence="20 21">
    <name type="scientific">Intoshia linei</name>
    <dbReference type="NCBI Taxonomy" id="1819745"/>
    <lineage>
        <taxon>Eukaryota</taxon>
        <taxon>Metazoa</taxon>
        <taxon>Spiralia</taxon>
        <taxon>Lophotrochozoa</taxon>
        <taxon>Mesozoa</taxon>
        <taxon>Orthonectida</taxon>
        <taxon>Rhopaluridae</taxon>
        <taxon>Intoshia</taxon>
    </lineage>
</organism>
<feature type="compositionally biased region" description="Low complexity" evidence="17">
    <location>
        <begin position="273"/>
        <end position="292"/>
    </location>
</feature>
<evidence type="ECO:0000256" key="5">
    <source>
        <dbReference type="ARBA" id="ARBA00022538"/>
    </source>
</evidence>
<evidence type="ECO:0000256" key="18">
    <source>
        <dbReference type="SAM" id="Phobius"/>
    </source>
</evidence>
<dbReference type="GO" id="GO:0005886">
    <property type="term" value="C:plasma membrane"/>
    <property type="evidence" value="ECO:0007669"/>
    <property type="project" value="TreeGrafter"/>
</dbReference>
<evidence type="ECO:0000256" key="3">
    <source>
        <dbReference type="ARBA" id="ARBA00022448"/>
    </source>
</evidence>
<feature type="domain" description="Sodium/calcium exchanger membrane region" evidence="19">
    <location>
        <begin position="514"/>
        <end position="660"/>
    </location>
</feature>
<keyword evidence="8" id="KW-0732">Signal</keyword>
<keyword evidence="5" id="KW-0633">Potassium transport</keyword>
<feature type="transmembrane region" description="Helical" evidence="18">
    <location>
        <begin position="229"/>
        <end position="250"/>
    </location>
</feature>
<evidence type="ECO:0000313" key="20">
    <source>
        <dbReference type="EMBL" id="OAF71228.1"/>
    </source>
</evidence>
<dbReference type="FunFam" id="1.20.1420.30:FF:000004">
    <property type="entry name" value="Sodium/potassium/calcium exchanger 2 isoform 1"/>
    <property type="match status" value="1"/>
</dbReference>
<evidence type="ECO:0000256" key="15">
    <source>
        <dbReference type="ARBA" id="ARBA00023136"/>
    </source>
</evidence>
<evidence type="ECO:0000256" key="13">
    <source>
        <dbReference type="ARBA" id="ARBA00023053"/>
    </source>
</evidence>
<dbReference type="GO" id="GO:0008273">
    <property type="term" value="F:calcium, potassium:sodium antiporter activity"/>
    <property type="evidence" value="ECO:0007669"/>
    <property type="project" value="TreeGrafter"/>
</dbReference>
<comment type="similarity">
    <text evidence="2">Belongs to the Ca(2+):cation antiporter (CaCA) (TC 2.A.19) family. SLC24A subfamily.</text>
</comment>
<dbReference type="GO" id="GO:0005262">
    <property type="term" value="F:calcium channel activity"/>
    <property type="evidence" value="ECO:0007669"/>
    <property type="project" value="TreeGrafter"/>
</dbReference>
<keyword evidence="15 18" id="KW-0472">Membrane</keyword>
<dbReference type="InterPro" id="IPR004837">
    <property type="entry name" value="NaCa_Exmemb"/>
</dbReference>
<dbReference type="InterPro" id="IPR044880">
    <property type="entry name" value="NCX_ion-bd_dom_sf"/>
</dbReference>
<dbReference type="Gene3D" id="1.20.1420.30">
    <property type="entry name" value="NCX, central ion-binding region"/>
    <property type="match status" value="2"/>
</dbReference>
<feature type="domain" description="Sodium/calcium exchanger membrane region" evidence="19">
    <location>
        <begin position="105"/>
        <end position="248"/>
    </location>
</feature>
<dbReference type="EMBL" id="LWCA01000069">
    <property type="protein sequence ID" value="OAF71228.1"/>
    <property type="molecule type" value="Genomic_DNA"/>
</dbReference>
<dbReference type="FunFam" id="1.20.1420.30:FF:000009">
    <property type="entry name" value="sodium/potassium/calcium exchanger 5 isoform X2"/>
    <property type="match status" value="1"/>
</dbReference>
<evidence type="ECO:0000256" key="7">
    <source>
        <dbReference type="ARBA" id="ARBA00022692"/>
    </source>
</evidence>
<name>A0A177BA84_9BILA</name>
<gene>
    <name evidence="20" type="ORF">A3Q56_01013</name>
</gene>
<keyword evidence="13" id="KW-0915">Sodium</keyword>
<evidence type="ECO:0000256" key="10">
    <source>
        <dbReference type="ARBA" id="ARBA00022847"/>
    </source>
</evidence>
<keyword evidence="7 18" id="KW-0812">Transmembrane</keyword>
<evidence type="ECO:0000256" key="11">
    <source>
        <dbReference type="ARBA" id="ARBA00022958"/>
    </source>
</evidence>
<feature type="transmembrane region" description="Helical" evidence="18">
    <location>
        <begin position="513"/>
        <end position="536"/>
    </location>
</feature>
<dbReference type="InterPro" id="IPR004481">
    <property type="entry name" value="K/Na/Ca-exchanger"/>
</dbReference>
<keyword evidence="4" id="KW-0050">Antiport</keyword>
<feature type="region of interest" description="Disordered" evidence="17">
    <location>
        <begin position="273"/>
        <end position="311"/>
    </location>
</feature>
<keyword evidence="11" id="KW-0630">Potassium</keyword>
<feature type="transmembrane region" description="Helical" evidence="18">
    <location>
        <begin position="175"/>
        <end position="201"/>
    </location>
</feature>
<dbReference type="PANTHER" id="PTHR10846:SF72">
    <property type="entry name" value="SODIUM_POTASSIUM_CALCIUM EXCHANGER NCKX30C"/>
    <property type="match status" value="1"/>
</dbReference>
<dbReference type="GO" id="GO:0015293">
    <property type="term" value="F:symporter activity"/>
    <property type="evidence" value="ECO:0007669"/>
    <property type="project" value="UniProtKB-KW"/>
</dbReference>
<feature type="transmembrane region" description="Helical" evidence="18">
    <location>
        <begin position="96"/>
        <end position="119"/>
    </location>
</feature>
<reference evidence="20 21" key="1">
    <citation type="submission" date="2016-04" db="EMBL/GenBank/DDBJ databases">
        <title>The genome of Intoshia linei affirms orthonectids as highly simplified spiralians.</title>
        <authorList>
            <person name="Mikhailov K.V."/>
            <person name="Slusarev G.S."/>
            <person name="Nikitin M.A."/>
            <person name="Logacheva M.D."/>
            <person name="Penin A."/>
            <person name="Aleoshin V."/>
            <person name="Panchin Y.V."/>
        </authorList>
    </citation>
    <scope>NUCLEOTIDE SEQUENCE [LARGE SCALE GENOMIC DNA]</scope>
    <source>
        <strain evidence="20">Intl2013</strain>
        <tissue evidence="20">Whole animal</tissue>
    </source>
</reference>
<evidence type="ECO:0000256" key="14">
    <source>
        <dbReference type="ARBA" id="ARBA00023065"/>
    </source>
</evidence>
<feature type="transmembrane region" description="Helical" evidence="18">
    <location>
        <begin position="548"/>
        <end position="570"/>
    </location>
</feature>
<sequence>MVYHRLPTRKRRNIIYILTIFVIFSIYVLTNYIYSSCFQLLDNKQMYIHKSRHLLSINKTVAYQMALLQKNITTKTQQGSNIVSQYPKELLTEKQILNGGFILHIIGMLYMFLALAIICDEFFVPSLNVIIHRFNISEDVAGATFMAAGGSAPELFSSIIGVFASKSDVGVGTIVGSAVFNILFVIGMCSFLSVGILYLTWWPLFRDVLFYLISLILLIVVIFDRKIYWYEAALLLSVYVSYVVFMYFNIGIERRVKQLSCLKKLNEKELTRKNSQNKNYQASNSSNNSKNNPAGESHGIKTENKPKTKKRKTKCLSSIQCGRYNYRKGVVHLLLHTMQLTTEDVAIKADRLKNLNKILKKKNIDELKHCMDDEVVKSSHNSLEKYNLESDNKTCIKISTAELDEIDENATNRKKLSEQSNISNVKIKINDKIYLSNDYITPENLESKRTSISKNSSSQQNKSLNEEDADKPLQIVWPPTWKKRFYFILVVPLLVIFKCTLPDVRKKSMEKFFAVTFLFSILWIGAVSYLMIWWATRLGYTFGIPDRIMGLTFLAAGTSIPDLITSVIVARKGYGDMAISSSIGSNIFDITIGLPVPWLLNSIFVEYSTIESTGFGCSIIMLFTMLVSVIVTIALMNWVMTRNMGIVMVCLYVVFLIVTLLFDYKVFKCHLYMT</sequence>
<keyword evidence="3" id="KW-0813">Transport</keyword>
<keyword evidence="21" id="KW-1185">Reference proteome</keyword>
<dbReference type="NCBIfam" id="TIGR00367">
    <property type="entry name" value="calcium/sodium antiporter"/>
    <property type="match status" value="1"/>
</dbReference>
<protein>
    <submittedName>
        <fullName evidence="20">Na(+)/K(+)/Ca(2+)-exchange protein 2</fullName>
    </submittedName>
</protein>
<keyword evidence="16" id="KW-0739">Sodium transport</keyword>
<evidence type="ECO:0000256" key="6">
    <source>
        <dbReference type="ARBA" id="ARBA00022568"/>
    </source>
</evidence>
<evidence type="ECO:0000256" key="12">
    <source>
        <dbReference type="ARBA" id="ARBA00022989"/>
    </source>
</evidence>
<keyword evidence="12 18" id="KW-1133">Transmembrane helix</keyword>
<evidence type="ECO:0000256" key="4">
    <source>
        <dbReference type="ARBA" id="ARBA00022449"/>
    </source>
</evidence>
<feature type="transmembrane region" description="Helical" evidence="18">
    <location>
        <begin position="646"/>
        <end position="664"/>
    </location>
</feature>
<feature type="transmembrane region" description="Helical" evidence="18">
    <location>
        <begin position="619"/>
        <end position="640"/>
    </location>
</feature>
<feature type="transmembrane region" description="Helical" evidence="18">
    <location>
        <begin position="140"/>
        <end position="163"/>
    </location>
</feature>
<feature type="transmembrane region" description="Helical" evidence="18">
    <location>
        <begin position="14"/>
        <end position="34"/>
    </location>
</feature>
<keyword evidence="14" id="KW-0406">Ion transport</keyword>
<feature type="transmembrane region" description="Helical" evidence="18">
    <location>
        <begin position="208"/>
        <end position="223"/>
    </location>
</feature>
<evidence type="ECO:0000256" key="17">
    <source>
        <dbReference type="SAM" id="MobiDB-lite"/>
    </source>
</evidence>
<evidence type="ECO:0000259" key="19">
    <source>
        <dbReference type="Pfam" id="PF01699"/>
    </source>
</evidence>
<keyword evidence="6" id="KW-0109">Calcium transport</keyword>
<dbReference type="GO" id="GO:0006874">
    <property type="term" value="P:intracellular calcium ion homeostasis"/>
    <property type="evidence" value="ECO:0007669"/>
    <property type="project" value="TreeGrafter"/>
</dbReference>
<keyword evidence="9" id="KW-0106">Calcium</keyword>
<dbReference type="AlphaFoldDB" id="A0A177BA84"/>
<dbReference type="Pfam" id="PF01699">
    <property type="entry name" value="Na_Ca_ex"/>
    <property type="match status" value="2"/>
</dbReference>
<comment type="caution">
    <text evidence="20">The sequence shown here is derived from an EMBL/GenBank/DDBJ whole genome shotgun (WGS) entry which is preliminary data.</text>
</comment>